<dbReference type="PANTHER" id="PTHR44229">
    <property type="entry name" value="15-HYDROXYPROSTAGLANDIN DEHYDROGENASE [NAD(+)]"/>
    <property type="match status" value="1"/>
</dbReference>
<protein>
    <submittedName>
        <fullName evidence="3">Short-chain dehydrogenase/reductase SDR</fullName>
    </submittedName>
</protein>
<dbReference type="PANTHER" id="PTHR44229:SF4">
    <property type="entry name" value="15-HYDROXYPROSTAGLANDIN DEHYDROGENASE [NAD(+)]"/>
    <property type="match status" value="1"/>
</dbReference>
<reference evidence="3 4" key="1">
    <citation type="submission" date="2023-01" db="EMBL/GenBank/DDBJ databases">
        <title>Analysis of 21 Apiospora genomes using comparative genomics revels a genus with tremendous synthesis potential of carbohydrate active enzymes and secondary metabolites.</title>
        <authorList>
            <person name="Sorensen T."/>
        </authorList>
    </citation>
    <scope>NUCLEOTIDE SEQUENCE [LARGE SCALE GENOMIC DNA]</scope>
    <source>
        <strain evidence="3 4">CBS 135458</strain>
    </source>
</reference>
<dbReference type="SUPFAM" id="SSF51735">
    <property type="entry name" value="NAD(P)-binding Rossmann-fold domains"/>
    <property type="match status" value="1"/>
</dbReference>
<dbReference type="EMBL" id="JAQQWL010000011">
    <property type="protein sequence ID" value="KAK8050328.1"/>
    <property type="molecule type" value="Genomic_DNA"/>
</dbReference>
<dbReference type="RefSeq" id="XP_066712577.1">
    <property type="nucleotide sequence ID" value="XM_066863467.1"/>
</dbReference>
<keyword evidence="4" id="KW-1185">Reference proteome</keyword>
<dbReference type="GeneID" id="92096530"/>
<dbReference type="Pfam" id="PF00106">
    <property type="entry name" value="adh_short"/>
    <property type="match status" value="1"/>
</dbReference>
<evidence type="ECO:0000256" key="1">
    <source>
        <dbReference type="ARBA" id="ARBA00006484"/>
    </source>
</evidence>
<organism evidence="3 4">
    <name type="scientific">Apiospora phragmitis</name>
    <dbReference type="NCBI Taxonomy" id="2905665"/>
    <lineage>
        <taxon>Eukaryota</taxon>
        <taxon>Fungi</taxon>
        <taxon>Dikarya</taxon>
        <taxon>Ascomycota</taxon>
        <taxon>Pezizomycotina</taxon>
        <taxon>Sordariomycetes</taxon>
        <taxon>Xylariomycetidae</taxon>
        <taxon>Amphisphaeriales</taxon>
        <taxon>Apiosporaceae</taxon>
        <taxon>Apiospora</taxon>
    </lineage>
</organism>
<dbReference type="InterPro" id="IPR036291">
    <property type="entry name" value="NAD(P)-bd_dom_sf"/>
</dbReference>
<name>A0ABR1TX57_9PEZI</name>
<evidence type="ECO:0000313" key="4">
    <source>
        <dbReference type="Proteomes" id="UP001480595"/>
    </source>
</evidence>
<gene>
    <name evidence="3" type="ORF">PG994_012058</name>
</gene>
<sequence>MSTASGMGFAVAQALVNRGGWQVHVLDVKPAPDQASSAPDTTYHQNDIADYGQLAAVFKSIWTSSGSQRRRLDFVFANAGVLDAASFFQESAAEGTDEPPPEPDYQVLDVNLRGFVNTVHLARHYMAQSPDRSSHAIAVTASSAAIWPTYCLPLYTTSKRKCK</sequence>
<comment type="similarity">
    <text evidence="1">Belongs to the short-chain dehydrogenases/reductases (SDR) family.</text>
</comment>
<accession>A0ABR1TX57</accession>
<dbReference type="Proteomes" id="UP001480595">
    <property type="component" value="Unassembled WGS sequence"/>
</dbReference>
<keyword evidence="2" id="KW-0560">Oxidoreductase</keyword>
<dbReference type="Gene3D" id="3.40.50.720">
    <property type="entry name" value="NAD(P)-binding Rossmann-like Domain"/>
    <property type="match status" value="1"/>
</dbReference>
<comment type="caution">
    <text evidence="3">The sequence shown here is derived from an EMBL/GenBank/DDBJ whole genome shotgun (WGS) entry which is preliminary data.</text>
</comment>
<proteinExistence type="inferred from homology"/>
<dbReference type="InterPro" id="IPR002347">
    <property type="entry name" value="SDR_fam"/>
</dbReference>
<evidence type="ECO:0000256" key="2">
    <source>
        <dbReference type="ARBA" id="ARBA00023002"/>
    </source>
</evidence>
<evidence type="ECO:0000313" key="3">
    <source>
        <dbReference type="EMBL" id="KAK8050328.1"/>
    </source>
</evidence>